<gene>
    <name evidence="1" type="ORF">TSPGSL018_8714</name>
</gene>
<dbReference type="PANTHER" id="PTHR28066">
    <property type="entry name" value="37S RIBOSOMAL PROTEIN MRP10, MITOCHONDRIAL"/>
    <property type="match status" value="1"/>
</dbReference>
<dbReference type="AlphaFoldDB" id="A0A061SEC5"/>
<dbReference type="EMBL" id="GBEZ01004105">
    <property type="protein sequence ID" value="JAC81086.1"/>
    <property type="molecule type" value="Transcribed_RNA"/>
</dbReference>
<accession>A0A061SEC5</accession>
<dbReference type="InterPro" id="IPR017264">
    <property type="entry name" value="Ribosomal_mS37_fun"/>
</dbReference>
<reference evidence="1" key="1">
    <citation type="submission" date="2014-05" db="EMBL/GenBank/DDBJ databases">
        <title>The transcriptome of the halophilic microalga Tetraselmis sp. GSL018 isolated from the Great Salt Lake, Utah.</title>
        <authorList>
            <person name="Jinkerson R.E."/>
            <person name="D'Adamo S."/>
            <person name="Posewitz M.C."/>
        </authorList>
    </citation>
    <scope>NUCLEOTIDE SEQUENCE</scope>
    <source>
        <strain evidence="1">GSL018</strain>
    </source>
</reference>
<dbReference type="PANTHER" id="PTHR28066:SF1">
    <property type="entry name" value="SMALL RIBOSOMAL SUBUNIT PROTEIN MS37"/>
    <property type="match status" value="1"/>
</dbReference>
<organism evidence="1">
    <name type="scientific">Tetraselmis sp. GSL018</name>
    <dbReference type="NCBI Taxonomy" id="582737"/>
    <lineage>
        <taxon>Eukaryota</taxon>
        <taxon>Viridiplantae</taxon>
        <taxon>Chlorophyta</taxon>
        <taxon>core chlorophytes</taxon>
        <taxon>Chlorodendrophyceae</taxon>
        <taxon>Chlorodendrales</taxon>
        <taxon>Chlorodendraceae</taxon>
        <taxon>Tetraselmis</taxon>
    </lineage>
</organism>
<sequence>FGARGPLRLMGKYKKKVAAPIKEIPTGFSGSTTDCYRELTRFFECMQKSNFDVDTKCARESADLMACSEAAVKKPKVKSTMNYHLQRLARVLRR</sequence>
<dbReference type="GO" id="GO:0003735">
    <property type="term" value="F:structural constituent of ribosome"/>
    <property type="evidence" value="ECO:0007669"/>
    <property type="project" value="InterPro"/>
</dbReference>
<dbReference type="GO" id="GO:0005739">
    <property type="term" value="C:mitochondrion"/>
    <property type="evidence" value="ECO:0007669"/>
    <property type="project" value="GOC"/>
</dbReference>
<protein>
    <recommendedName>
        <fullName evidence="2">IMS import disulfide relay-system CHCH-CHCH-like Cx9C domain-containing protein</fullName>
    </recommendedName>
</protein>
<dbReference type="PROSITE" id="PS51808">
    <property type="entry name" value="CHCH"/>
    <property type="match status" value="1"/>
</dbReference>
<feature type="non-terminal residue" evidence="1">
    <location>
        <position position="1"/>
    </location>
</feature>
<evidence type="ECO:0000313" key="1">
    <source>
        <dbReference type="EMBL" id="JAC81086.1"/>
    </source>
</evidence>
<evidence type="ECO:0008006" key="2">
    <source>
        <dbReference type="Google" id="ProtNLM"/>
    </source>
</evidence>
<proteinExistence type="predicted"/>
<dbReference type="GO" id="GO:0032543">
    <property type="term" value="P:mitochondrial translation"/>
    <property type="evidence" value="ECO:0007669"/>
    <property type="project" value="InterPro"/>
</dbReference>
<name>A0A061SEC5_9CHLO</name>